<evidence type="ECO:0000313" key="3">
    <source>
        <dbReference type="Proteomes" id="UP000478052"/>
    </source>
</evidence>
<dbReference type="EMBL" id="VUJU01001264">
    <property type="protein sequence ID" value="KAF0766108.1"/>
    <property type="molecule type" value="Genomic_DNA"/>
</dbReference>
<evidence type="ECO:0000256" key="1">
    <source>
        <dbReference type="SAM" id="MobiDB-lite"/>
    </source>
</evidence>
<dbReference type="AlphaFoldDB" id="A0A6G0Z6I8"/>
<evidence type="ECO:0000313" key="2">
    <source>
        <dbReference type="EMBL" id="KAF0766108.1"/>
    </source>
</evidence>
<organism evidence="2 3">
    <name type="scientific">Aphis craccivora</name>
    <name type="common">Cowpea aphid</name>
    <dbReference type="NCBI Taxonomy" id="307492"/>
    <lineage>
        <taxon>Eukaryota</taxon>
        <taxon>Metazoa</taxon>
        <taxon>Ecdysozoa</taxon>
        <taxon>Arthropoda</taxon>
        <taxon>Hexapoda</taxon>
        <taxon>Insecta</taxon>
        <taxon>Pterygota</taxon>
        <taxon>Neoptera</taxon>
        <taxon>Paraneoptera</taxon>
        <taxon>Hemiptera</taxon>
        <taxon>Sternorrhyncha</taxon>
        <taxon>Aphidomorpha</taxon>
        <taxon>Aphidoidea</taxon>
        <taxon>Aphididae</taxon>
        <taxon>Aphidini</taxon>
        <taxon>Aphis</taxon>
        <taxon>Aphis</taxon>
    </lineage>
</organism>
<gene>
    <name evidence="2" type="ORF">FWK35_00004901</name>
</gene>
<keyword evidence="3" id="KW-1185">Reference proteome</keyword>
<dbReference type="Proteomes" id="UP000478052">
    <property type="component" value="Unassembled WGS sequence"/>
</dbReference>
<feature type="region of interest" description="Disordered" evidence="1">
    <location>
        <begin position="1"/>
        <end position="20"/>
    </location>
</feature>
<reference evidence="2 3" key="1">
    <citation type="submission" date="2019-08" db="EMBL/GenBank/DDBJ databases">
        <title>Whole genome of Aphis craccivora.</title>
        <authorList>
            <person name="Voronova N.V."/>
            <person name="Shulinski R.S."/>
            <person name="Bandarenka Y.V."/>
            <person name="Zhorov D.G."/>
            <person name="Warner D."/>
        </authorList>
    </citation>
    <scope>NUCLEOTIDE SEQUENCE [LARGE SCALE GENOMIC DNA]</scope>
    <source>
        <strain evidence="2">180601</strain>
        <tissue evidence="2">Whole Body</tissue>
    </source>
</reference>
<name>A0A6G0Z6I8_APHCR</name>
<protein>
    <submittedName>
        <fullName evidence="2">DnaJ subfamily B member 14-like</fullName>
    </submittedName>
</protein>
<dbReference type="OrthoDB" id="442087at2759"/>
<accession>A0A6G0Z6I8</accession>
<sequence length="62" mass="7343">MTYDMIGHKNSTSDHDVHRNYDRGFESDITAEQLFNMFFNGAFPTRLGPMTNPYYTRSFSRR</sequence>
<feature type="compositionally biased region" description="Basic and acidic residues" evidence="1">
    <location>
        <begin position="11"/>
        <end position="20"/>
    </location>
</feature>
<proteinExistence type="predicted"/>
<comment type="caution">
    <text evidence="2">The sequence shown here is derived from an EMBL/GenBank/DDBJ whole genome shotgun (WGS) entry which is preliminary data.</text>
</comment>